<gene>
    <name evidence="2" type="ORF">F0L68_16755</name>
</gene>
<keyword evidence="3" id="KW-1185">Reference proteome</keyword>
<evidence type="ECO:0000313" key="2">
    <source>
        <dbReference type="EMBL" id="KAA2261540.1"/>
    </source>
</evidence>
<feature type="transmembrane region" description="Helical" evidence="1">
    <location>
        <begin position="157"/>
        <end position="179"/>
    </location>
</feature>
<evidence type="ECO:0008006" key="4">
    <source>
        <dbReference type="Google" id="ProtNLM"/>
    </source>
</evidence>
<keyword evidence="1" id="KW-0812">Transmembrane</keyword>
<comment type="caution">
    <text evidence="2">The sequence shown here is derived from an EMBL/GenBank/DDBJ whole genome shotgun (WGS) entry which is preliminary data.</text>
</comment>
<keyword evidence="1" id="KW-0472">Membrane</keyword>
<dbReference type="OrthoDB" id="3813056at2"/>
<sequence length="476" mass="48189">MVFGVVGGGQAAADSASTVGDLHVAQTLGDRELTVVLRRVTSVPGPLRVDVVTHAGAAPGTLRLRVAPTDAAGAPTDRQAELRLGAAPGGYSATLRVDRVGPWQVALDDGTRVALISFLVPGTALSPAERATYAGFASAGALLFLALVAAVRARRGWLTLVPAGGVLAALAVAVTGAVLSASLPLPPQPGPQLDPTARNVADPYALSQPLVSDYSRAPVVLALPTAPLTAGQPSDVTLSLTDGATGQPVDDLLVHDSALLHLLVIGPSGRLWHEHPVQVAPGEFQARLTLPAAGHYAVSAELGRRGGGNQLLRSPTGLTVLPGNGSTGQADPVGGLGARRVDGVPVTVDATALAAGRPVTITARIGDTATLQPWLGMVGHLIAVGPLDGDPAVGAAAQTAQVWAHVHSMTATTMAAAATPGGQPDETVAAFGPDVPFTYTFPVAGTYRVWIQAERDYSTLTVPVVLDVPPADGGRP</sequence>
<proteinExistence type="predicted"/>
<accession>A0A5B2XF53</accession>
<name>A0A5B2XF53_9PSEU</name>
<reference evidence="2 3" key="2">
    <citation type="submission" date="2019-09" db="EMBL/GenBank/DDBJ databases">
        <authorList>
            <person name="Jin C."/>
        </authorList>
    </citation>
    <scope>NUCLEOTIDE SEQUENCE [LARGE SCALE GENOMIC DNA]</scope>
    <source>
        <strain evidence="2 3">AN110305</strain>
    </source>
</reference>
<organism evidence="2 3">
    <name type="scientific">Solihabitans fulvus</name>
    <dbReference type="NCBI Taxonomy" id="1892852"/>
    <lineage>
        <taxon>Bacteria</taxon>
        <taxon>Bacillati</taxon>
        <taxon>Actinomycetota</taxon>
        <taxon>Actinomycetes</taxon>
        <taxon>Pseudonocardiales</taxon>
        <taxon>Pseudonocardiaceae</taxon>
        <taxon>Solihabitans</taxon>
    </lineage>
</organism>
<feature type="transmembrane region" description="Helical" evidence="1">
    <location>
        <begin position="131"/>
        <end position="150"/>
    </location>
</feature>
<dbReference type="AlphaFoldDB" id="A0A5B2XF53"/>
<reference evidence="2 3" key="1">
    <citation type="submission" date="2019-09" db="EMBL/GenBank/DDBJ databases">
        <title>Goodfellowia gen. nov., a new genus of the Pseudonocardineae related to Actinoalloteichus, containing Goodfellowia coeruleoviolacea gen. nov., comb. nov. gen. nov., comb. nov.</title>
        <authorList>
            <person name="Labeda D."/>
        </authorList>
    </citation>
    <scope>NUCLEOTIDE SEQUENCE [LARGE SCALE GENOMIC DNA]</scope>
    <source>
        <strain evidence="2 3">AN110305</strain>
    </source>
</reference>
<evidence type="ECO:0000256" key="1">
    <source>
        <dbReference type="SAM" id="Phobius"/>
    </source>
</evidence>
<evidence type="ECO:0000313" key="3">
    <source>
        <dbReference type="Proteomes" id="UP000323454"/>
    </source>
</evidence>
<keyword evidence="1" id="KW-1133">Transmembrane helix</keyword>
<dbReference type="Proteomes" id="UP000323454">
    <property type="component" value="Unassembled WGS sequence"/>
</dbReference>
<dbReference type="EMBL" id="VUOB01000028">
    <property type="protein sequence ID" value="KAA2261540.1"/>
    <property type="molecule type" value="Genomic_DNA"/>
</dbReference>
<protein>
    <recommendedName>
        <fullName evidence="4">Secreted protein</fullName>
    </recommendedName>
</protein>